<keyword evidence="1" id="KW-0732">Signal</keyword>
<protein>
    <submittedName>
        <fullName evidence="3">ClpP/crotonase-like domain-containing protein</fullName>
    </submittedName>
</protein>
<comment type="caution">
    <text evidence="3">The sequence shown here is derived from an EMBL/GenBank/DDBJ whole genome shotgun (WGS) entry which is preliminary data.</text>
</comment>
<dbReference type="OrthoDB" id="27214at2759"/>
<dbReference type="InterPro" id="IPR029045">
    <property type="entry name" value="ClpP/crotonase-like_dom_sf"/>
</dbReference>
<evidence type="ECO:0000259" key="2">
    <source>
        <dbReference type="Pfam" id="PF03572"/>
    </source>
</evidence>
<sequence>MISNFKTFNKIAILIALIILYLVPSESYFVPRSKAGDEIKDGCTRLAKRISSSPSYDVVKACFEGIKYDPKRAKQMLDVVEGIMLNFYIFSDQAEEKPQKGFSFKPIDLKKELNLLRNKKYKSDFEFMMAIRNLIAQLKDAHTHLNIDCYNKFKFSQSLTLYSVVTSNNQQKIKIMDDDLEPSNSNCEVLKINGQDALEAIREFANEKVSDSRDLGVRFNQALVSLTMRFGEWLVAEGTNQFADRNDLPETPSINYTLLCSGEQRHLVRKWDITFSGSSTDFNDTNSYFDQNCLPNQSQFKKKNTSVGLIPESTFNQTSTSQNNKQITTSQVKPILDAKDAHFYLVGDIGVAQITSISFGSKTLREIQKGFQLLSKKKAKKLVIDLSNNSGGYTGAAQTISALLLPPNNISYFPNDVKITKITEHLIGSGKSFDPSEFSSFPLGKNFSSIKNFIGKNYIKRGGKTSSYSRKFGIKLDSDELKLIKNNKKLPWTKNNIIILTNGYCGSACAQLSQYLAEIGEYRTVTVGGFYNTSLSFASFTGGEVYVYSSSGEKIKGIPDFPVSGELQFTALESYSIRKKNEVLDFSYRPSKYRLYYDDKSAKDPSLLWSKAADF</sequence>
<evidence type="ECO:0000313" key="3">
    <source>
        <dbReference type="EMBL" id="RIB24636.1"/>
    </source>
</evidence>
<feature type="signal peptide" evidence="1">
    <location>
        <begin position="1"/>
        <end position="27"/>
    </location>
</feature>
<reference evidence="3 4" key="1">
    <citation type="submission" date="2018-06" db="EMBL/GenBank/DDBJ databases">
        <title>Comparative genomics reveals the genomic features of Rhizophagus irregularis, R. cerebriforme, R. diaphanum and Gigaspora rosea, and their symbiotic lifestyle signature.</title>
        <authorList>
            <person name="Morin E."/>
            <person name="San Clemente H."/>
            <person name="Chen E.C.H."/>
            <person name="De La Providencia I."/>
            <person name="Hainaut M."/>
            <person name="Kuo A."/>
            <person name="Kohler A."/>
            <person name="Murat C."/>
            <person name="Tang N."/>
            <person name="Roy S."/>
            <person name="Loubradou J."/>
            <person name="Henrissat B."/>
            <person name="Grigoriev I.V."/>
            <person name="Corradi N."/>
            <person name="Roux C."/>
            <person name="Martin F.M."/>
        </authorList>
    </citation>
    <scope>NUCLEOTIDE SEQUENCE [LARGE SCALE GENOMIC DNA]</scope>
    <source>
        <strain evidence="3 4">DAOM 194757</strain>
    </source>
</reference>
<dbReference type="GO" id="GO:0006508">
    <property type="term" value="P:proteolysis"/>
    <property type="evidence" value="ECO:0007669"/>
    <property type="project" value="InterPro"/>
</dbReference>
<keyword evidence="4" id="KW-1185">Reference proteome</keyword>
<name>A0A397W026_9GLOM</name>
<gene>
    <name evidence="3" type="ORF">C2G38_638091</name>
</gene>
<dbReference type="Gene3D" id="3.90.226.10">
    <property type="entry name" value="2-enoyl-CoA Hydratase, Chain A, domain 1"/>
    <property type="match status" value="1"/>
</dbReference>
<dbReference type="EMBL" id="QKWP01000208">
    <property type="protein sequence ID" value="RIB24636.1"/>
    <property type="molecule type" value="Genomic_DNA"/>
</dbReference>
<dbReference type="InterPro" id="IPR005151">
    <property type="entry name" value="Tail-specific_protease"/>
</dbReference>
<dbReference type="PANTHER" id="PTHR37049:SF4">
    <property type="entry name" value="RHODANESE DOMAIN-CONTAINING PROTEIN"/>
    <property type="match status" value="1"/>
</dbReference>
<dbReference type="GO" id="GO:0008236">
    <property type="term" value="F:serine-type peptidase activity"/>
    <property type="evidence" value="ECO:0007669"/>
    <property type="project" value="InterPro"/>
</dbReference>
<accession>A0A397W026</accession>
<feature type="chain" id="PRO_5017480006" evidence="1">
    <location>
        <begin position="28"/>
        <end position="615"/>
    </location>
</feature>
<dbReference type="SUPFAM" id="SSF52096">
    <property type="entry name" value="ClpP/crotonase"/>
    <property type="match status" value="1"/>
</dbReference>
<dbReference type="InterPro" id="IPR052766">
    <property type="entry name" value="S41A_metabolite_peptidase"/>
</dbReference>
<dbReference type="PANTHER" id="PTHR37049">
    <property type="entry name" value="PEPTIDASE S41 FAMILY PROTEIN"/>
    <property type="match status" value="1"/>
</dbReference>
<evidence type="ECO:0000313" key="4">
    <source>
        <dbReference type="Proteomes" id="UP000266673"/>
    </source>
</evidence>
<feature type="domain" description="Tail specific protease" evidence="2">
    <location>
        <begin position="350"/>
        <end position="517"/>
    </location>
</feature>
<evidence type="ECO:0000256" key="1">
    <source>
        <dbReference type="SAM" id="SignalP"/>
    </source>
</evidence>
<proteinExistence type="predicted"/>
<dbReference type="Proteomes" id="UP000266673">
    <property type="component" value="Unassembled WGS sequence"/>
</dbReference>
<dbReference type="AlphaFoldDB" id="A0A397W026"/>
<dbReference type="STRING" id="44941.A0A397W026"/>
<organism evidence="3 4">
    <name type="scientific">Gigaspora rosea</name>
    <dbReference type="NCBI Taxonomy" id="44941"/>
    <lineage>
        <taxon>Eukaryota</taxon>
        <taxon>Fungi</taxon>
        <taxon>Fungi incertae sedis</taxon>
        <taxon>Mucoromycota</taxon>
        <taxon>Glomeromycotina</taxon>
        <taxon>Glomeromycetes</taxon>
        <taxon>Diversisporales</taxon>
        <taxon>Gigasporaceae</taxon>
        <taxon>Gigaspora</taxon>
    </lineage>
</organism>
<dbReference type="Pfam" id="PF03572">
    <property type="entry name" value="Peptidase_S41"/>
    <property type="match status" value="1"/>
</dbReference>